<keyword evidence="3" id="KW-0716">Sensory transduction</keyword>
<dbReference type="PANTHER" id="PTHR26450">
    <property type="entry name" value="OLFACTORY RECEPTOR 56B1-RELATED"/>
    <property type="match status" value="1"/>
</dbReference>
<comment type="subcellular location">
    <subcellularLocation>
        <location evidence="1">Cell membrane</location>
        <topology evidence="1">Multi-pass membrane protein</topology>
    </subcellularLocation>
</comment>
<name>A0A3Q3IHN5_MONAL</name>
<evidence type="ECO:0000256" key="4">
    <source>
        <dbReference type="ARBA" id="ARBA00022692"/>
    </source>
</evidence>
<keyword evidence="5" id="KW-0552">Olfaction</keyword>
<keyword evidence="7" id="KW-0297">G-protein coupled receptor</keyword>
<feature type="transmembrane region" description="Helical" evidence="13">
    <location>
        <begin position="193"/>
        <end position="220"/>
    </location>
</feature>
<feature type="transmembrane region" description="Helical" evidence="13">
    <location>
        <begin position="68"/>
        <end position="85"/>
    </location>
</feature>
<evidence type="ECO:0000313" key="15">
    <source>
        <dbReference type="Ensembl" id="ENSMALP00000004082.1"/>
    </source>
</evidence>
<dbReference type="AlphaFoldDB" id="A0A3Q3IHN5"/>
<dbReference type="InterPro" id="IPR000276">
    <property type="entry name" value="GPCR_Rhodpsn"/>
</dbReference>
<evidence type="ECO:0000256" key="6">
    <source>
        <dbReference type="ARBA" id="ARBA00022989"/>
    </source>
</evidence>
<dbReference type="InterPro" id="IPR017452">
    <property type="entry name" value="GPCR_Rhodpsn_7TM"/>
</dbReference>
<feature type="transmembrane region" description="Helical" evidence="13">
    <location>
        <begin position="240"/>
        <end position="263"/>
    </location>
</feature>
<keyword evidence="11" id="KW-0325">Glycoprotein</keyword>
<evidence type="ECO:0000313" key="16">
    <source>
        <dbReference type="Proteomes" id="UP000261600"/>
    </source>
</evidence>
<evidence type="ECO:0000256" key="7">
    <source>
        <dbReference type="ARBA" id="ARBA00023040"/>
    </source>
</evidence>
<dbReference type="Gene3D" id="1.20.1070.10">
    <property type="entry name" value="Rhodopsin 7-helix transmembrane proteins"/>
    <property type="match status" value="1"/>
</dbReference>
<organism evidence="15 16">
    <name type="scientific">Monopterus albus</name>
    <name type="common">Swamp eel</name>
    <dbReference type="NCBI Taxonomy" id="43700"/>
    <lineage>
        <taxon>Eukaryota</taxon>
        <taxon>Metazoa</taxon>
        <taxon>Chordata</taxon>
        <taxon>Craniata</taxon>
        <taxon>Vertebrata</taxon>
        <taxon>Euteleostomi</taxon>
        <taxon>Actinopterygii</taxon>
        <taxon>Neopterygii</taxon>
        <taxon>Teleostei</taxon>
        <taxon>Neoteleostei</taxon>
        <taxon>Acanthomorphata</taxon>
        <taxon>Anabantaria</taxon>
        <taxon>Synbranchiformes</taxon>
        <taxon>Synbranchidae</taxon>
        <taxon>Monopterus</taxon>
    </lineage>
</organism>
<evidence type="ECO:0000256" key="2">
    <source>
        <dbReference type="ARBA" id="ARBA00022475"/>
    </source>
</evidence>
<dbReference type="GO" id="GO:0004984">
    <property type="term" value="F:olfactory receptor activity"/>
    <property type="evidence" value="ECO:0007669"/>
    <property type="project" value="InterPro"/>
</dbReference>
<dbReference type="FunFam" id="1.20.1070.10:FF:000024">
    <property type="entry name" value="Olfactory receptor"/>
    <property type="match status" value="1"/>
</dbReference>
<dbReference type="Pfam" id="PF13853">
    <property type="entry name" value="7tm_4"/>
    <property type="match status" value="1"/>
</dbReference>
<keyword evidence="9" id="KW-1015">Disulfide bond</keyword>
<dbReference type="Ensembl" id="ENSMALT00000004184.1">
    <property type="protein sequence ID" value="ENSMALP00000004082.1"/>
    <property type="gene ID" value="ENSMALG00000002979.1"/>
</dbReference>
<keyword evidence="10" id="KW-0675">Receptor</keyword>
<dbReference type="InterPro" id="IPR000725">
    <property type="entry name" value="Olfact_rcpt"/>
</dbReference>
<reference evidence="15" key="2">
    <citation type="submission" date="2025-09" db="UniProtKB">
        <authorList>
            <consortium name="Ensembl"/>
        </authorList>
    </citation>
    <scope>IDENTIFICATION</scope>
</reference>
<evidence type="ECO:0000256" key="9">
    <source>
        <dbReference type="ARBA" id="ARBA00023157"/>
    </source>
</evidence>
<feature type="domain" description="G-protein coupled receptors family 1 profile" evidence="14">
    <location>
        <begin position="49"/>
        <end position="286"/>
    </location>
</feature>
<sequence>MNPEEKVANISNEAFVCPSRFYLGGFTDIPHVQYLCVFLCFVYIMTVLGNDLLLSVIYLDKTLHTPKYIIVFNLALTDLCGSTAFTPKVVVTFLFDNRYIVYEALWSHGHLIMAYDRFIAICFPLRYHSIVTKPSIAVMLLFTWFFKLSLITCMVGLIDCLSFCGSFVIPNFYCDYGPVYNLACNDTSLNDVMVYVVFIVIFCLPPILIALTYICIAIALSRIASGQERLKALKTCTSHLMLVAVFFLPLLSVNIAALTSHIYPYARIIDSISTPTISPLLNPIIYSLKTEVLNFIRKLFKNVRLSIIVL</sequence>
<feature type="transmembrane region" description="Helical" evidence="13">
    <location>
        <begin position="32"/>
        <end position="56"/>
    </location>
</feature>
<evidence type="ECO:0000256" key="11">
    <source>
        <dbReference type="ARBA" id="ARBA00023180"/>
    </source>
</evidence>
<keyword evidence="4 13" id="KW-0812">Transmembrane</keyword>
<dbReference type="PRINTS" id="PR00237">
    <property type="entry name" value="GPCRRHODOPSN"/>
</dbReference>
<keyword evidence="2" id="KW-1003">Cell membrane</keyword>
<dbReference type="GO" id="GO:0004930">
    <property type="term" value="F:G protein-coupled receptor activity"/>
    <property type="evidence" value="ECO:0007669"/>
    <property type="project" value="UniProtKB-KW"/>
</dbReference>
<dbReference type="SUPFAM" id="SSF81321">
    <property type="entry name" value="Family A G protein-coupled receptor-like"/>
    <property type="match status" value="1"/>
</dbReference>
<evidence type="ECO:0000256" key="10">
    <source>
        <dbReference type="ARBA" id="ARBA00023170"/>
    </source>
</evidence>
<dbReference type="Proteomes" id="UP000261600">
    <property type="component" value="Unplaced"/>
</dbReference>
<keyword evidence="6 13" id="KW-1133">Transmembrane helix</keyword>
<reference evidence="15" key="1">
    <citation type="submission" date="2025-08" db="UniProtKB">
        <authorList>
            <consortium name="Ensembl"/>
        </authorList>
    </citation>
    <scope>IDENTIFICATION</scope>
</reference>
<accession>A0A3Q3IHN5</accession>
<dbReference type="InterPro" id="IPR050402">
    <property type="entry name" value="OR51/52/56-like"/>
</dbReference>
<keyword evidence="8 13" id="KW-0472">Membrane</keyword>
<evidence type="ECO:0000259" key="14">
    <source>
        <dbReference type="PROSITE" id="PS50262"/>
    </source>
</evidence>
<keyword evidence="12" id="KW-0807">Transducer</keyword>
<proteinExistence type="predicted"/>
<dbReference type="PROSITE" id="PS50262">
    <property type="entry name" value="G_PROTEIN_RECEP_F1_2"/>
    <property type="match status" value="1"/>
</dbReference>
<evidence type="ECO:0000256" key="8">
    <source>
        <dbReference type="ARBA" id="ARBA00023136"/>
    </source>
</evidence>
<dbReference type="PRINTS" id="PR00245">
    <property type="entry name" value="OLFACTORYR"/>
</dbReference>
<dbReference type="PANTHER" id="PTHR26450:SF87">
    <property type="entry name" value="OLFACTORY RECEPTOR 51F2"/>
    <property type="match status" value="1"/>
</dbReference>
<dbReference type="SMR" id="A0A3Q3IHN5"/>
<protein>
    <recommendedName>
        <fullName evidence="14">G-protein coupled receptors family 1 profile domain-containing protein</fullName>
    </recommendedName>
</protein>
<evidence type="ECO:0000256" key="1">
    <source>
        <dbReference type="ARBA" id="ARBA00004651"/>
    </source>
</evidence>
<dbReference type="GO" id="GO:0005886">
    <property type="term" value="C:plasma membrane"/>
    <property type="evidence" value="ECO:0007669"/>
    <property type="project" value="UniProtKB-SubCell"/>
</dbReference>
<evidence type="ECO:0000256" key="5">
    <source>
        <dbReference type="ARBA" id="ARBA00022725"/>
    </source>
</evidence>
<evidence type="ECO:0000256" key="12">
    <source>
        <dbReference type="ARBA" id="ARBA00023224"/>
    </source>
</evidence>
<evidence type="ECO:0000256" key="13">
    <source>
        <dbReference type="SAM" id="Phobius"/>
    </source>
</evidence>
<keyword evidence="16" id="KW-1185">Reference proteome</keyword>
<evidence type="ECO:0000256" key="3">
    <source>
        <dbReference type="ARBA" id="ARBA00022606"/>
    </source>
</evidence>